<reference evidence="3" key="2">
    <citation type="submission" date="2020-05" db="UniProtKB">
        <authorList>
            <consortium name="EnsemblMetazoa"/>
        </authorList>
    </citation>
    <scope>IDENTIFICATION</scope>
    <source>
        <strain evidence="3">IAEA</strain>
    </source>
</reference>
<dbReference type="AlphaFoldDB" id="A0A1A9ZNH3"/>
<accession>A0A1A9ZNH3</accession>
<dbReference type="FunFam" id="3.40.50.1820:FF:000092">
    <property type="entry name" value="Carboxylic ester hydrolase"/>
    <property type="match status" value="1"/>
</dbReference>
<dbReference type="STRING" id="7398.A0A1A9ZNH3"/>
<evidence type="ECO:0000259" key="2">
    <source>
        <dbReference type="Pfam" id="PF00135"/>
    </source>
</evidence>
<evidence type="ECO:0000256" key="1">
    <source>
        <dbReference type="ARBA" id="ARBA00023180"/>
    </source>
</evidence>
<dbReference type="VEuPathDB" id="VectorBase:GPAI020117"/>
<feature type="domain" description="Carboxylesterase type B" evidence="2">
    <location>
        <begin position="28"/>
        <end position="562"/>
    </location>
</feature>
<dbReference type="InterPro" id="IPR050309">
    <property type="entry name" value="Type-B_Carboxylest/Lipase"/>
</dbReference>
<evidence type="ECO:0000313" key="4">
    <source>
        <dbReference type="Proteomes" id="UP000092445"/>
    </source>
</evidence>
<protein>
    <recommendedName>
        <fullName evidence="2">Carboxylesterase type B domain-containing protein</fullName>
    </recommendedName>
</protein>
<dbReference type="PANTHER" id="PTHR11559">
    <property type="entry name" value="CARBOXYLESTERASE"/>
    <property type="match status" value="1"/>
</dbReference>
<dbReference type="Proteomes" id="UP000092445">
    <property type="component" value="Unassembled WGS sequence"/>
</dbReference>
<dbReference type="EnsemblMetazoa" id="GPAI020117-RA">
    <property type="protein sequence ID" value="GPAI020117-PA"/>
    <property type="gene ID" value="GPAI020117"/>
</dbReference>
<proteinExistence type="predicted"/>
<reference evidence="4" key="1">
    <citation type="submission" date="2014-03" db="EMBL/GenBank/DDBJ databases">
        <authorList>
            <person name="Aksoy S."/>
            <person name="Warren W."/>
            <person name="Wilson R.K."/>
        </authorList>
    </citation>
    <scope>NUCLEOTIDE SEQUENCE [LARGE SCALE GENOMIC DNA]</scope>
    <source>
        <strain evidence="4">IAEA</strain>
    </source>
</reference>
<keyword evidence="1" id="KW-0325">Glycoprotein</keyword>
<dbReference type="Gene3D" id="3.40.50.1820">
    <property type="entry name" value="alpha/beta hydrolase"/>
    <property type="match status" value="1"/>
</dbReference>
<dbReference type="Pfam" id="PF00135">
    <property type="entry name" value="COesterase"/>
    <property type="match status" value="1"/>
</dbReference>
<organism evidence="3 4">
    <name type="scientific">Glossina pallidipes</name>
    <name type="common">Tsetse fly</name>
    <dbReference type="NCBI Taxonomy" id="7398"/>
    <lineage>
        <taxon>Eukaryota</taxon>
        <taxon>Metazoa</taxon>
        <taxon>Ecdysozoa</taxon>
        <taxon>Arthropoda</taxon>
        <taxon>Hexapoda</taxon>
        <taxon>Insecta</taxon>
        <taxon>Pterygota</taxon>
        <taxon>Neoptera</taxon>
        <taxon>Endopterygota</taxon>
        <taxon>Diptera</taxon>
        <taxon>Brachycera</taxon>
        <taxon>Muscomorpha</taxon>
        <taxon>Hippoboscoidea</taxon>
        <taxon>Glossinidae</taxon>
        <taxon>Glossina</taxon>
    </lineage>
</organism>
<name>A0A1A9ZNH3_GLOPL</name>
<dbReference type="InterPro" id="IPR029058">
    <property type="entry name" value="AB_hydrolase_fold"/>
</dbReference>
<evidence type="ECO:0000313" key="3">
    <source>
        <dbReference type="EnsemblMetazoa" id="GPAI020117-PA"/>
    </source>
</evidence>
<dbReference type="SUPFAM" id="SSF53474">
    <property type="entry name" value="alpha/beta-Hydrolases"/>
    <property type="match status" value="1"/>
</dbReference>
<dbReference type="InterPro" id="IPR002018">
    <property type="entry name" value="CarbesteraseB"/>
</dbReference>
<sequence length="582" mass="66991">MLYHLIANSCRSTSFVRRIHEKCTKLIKVQVKQGIVVGEERNLPNGGSYHSFQGIPYAIPPTGELRFKSPLPLERFDQPELFCLKERDICHQRESFTGKAIGSENCLFLNIYAPKARSDVAKNLPVMVFLHGGGFWFGSGNSDYYLPLYLMQEDVIVVTLNYRLGAWGFLVLPEEDVWGNAGLKDQRLALKWVADNISSFNGNPGNVTLFGESAGAAAVHLHLCSQYDHKFFHKAIMQSGSANMEWAFQENPAYKTRRLAELCGFQRSCNDAKNLLKFLQSPSVTPEKILAKTVDTLTAQERRKALPFAFKPVIEDNQSPDCFISIPIMEKLKQHSFLRNVPVIMGYNSAEGCPMLVNVRKKMDLYEKDFARLVPRNLPLETEEDIEAMAQKMRDFYLKGVPICNENLDQVKNLLSDNHFIFELQNAAELMARYQPEARLYFYRFDYVGGRNFYKTLLQMNKLEGACHGDELFYLFQMAADEMEYNARDLKVTQQLCKLWANFAYAGQPTHMDFENPLVCDWRHVKASENVESSTFRLDYLDIDGSDGQMKCNPDQERMEFWREIYKIYKPKDYSKLSMNIQ</sequence>
<keyword evidence="4" id="KW-1185">Reference proteome</keyword>